<dbReference type="AlphaFoldDB" id="A0A239F3W9"/>
<evidence type="ECO:0000259" key="2">
    <source>
        <dbReference type="Pfam" id="PF00266"/>
    </source>
</evidence>
<protein>
    <submittedName>
        <fullName evidence="3">Selenocysteine lyase/Cysteine desulfurase</fullName>
    </submittedName>
</protein>
<dbReference type="SUPFAM" id="SSF53383">
    <property type="entry name" value="PLP-dependent transferases"/>
    <property type="match status" value="1"/>
</dbReference>
<keyword evidence="3" id="KW-0456">Lyase</keyword>
<evidence type="ECO:0000313" key="4">
    <source>
        <dbReference type="Proteomes" id="UP000198393"/>
    </source>
</evidence>
<sequence length="365" mass="39813">MIYLNNAGTTWPKPEAVAEAIVRFNELPPSQWLAVFEEGIETVSSFFGISNPDRFLFTQSCTQALTTTFSDFAWQPGDRLIMSTMEHHALSRWFYKLQQERGVEGVIIPRGADSPFDLELFESELMKGARVVAVSMASNVSGEILPFEDIVRLSKQYGAFCLLDGAQTAGIIPIDIADLDPDIFVFAGHKGPFGTQGIGGLYISERVPMTCPSAACEITPGDKKSSVFPTYCDVGSAPMMTIAGLTAGIKWLESKGWDQLIAHRQKLVSQLRSGLASIDDIEVIGSQTYGRYTAAVSIRSASLSIKELKETLWNDHEILGSAGFQCAPLAHEALGTQEAGTFRLSVGPMNTEEEVKILLKEMSAI</sequence>
<dbReference type="Proteomes" id="UP000198393">
    <property type="component" value="Unassembled WGS sequence"/>
</dbReference>
<dbReference type="InterPro" id="IPR015424">
    <property type="entry name" value="PyrdxlP-dep_Trfase"/>
</dbReference>
<dbReference type="PANTHER" id="PTHR43586:SF4">
    <property type="entry name" value="ISOPENICILLIN N EPIMERASE"/>
    <property type="match status" value="1"/>
</dbReference>
<gene>
    <name evidence="3" type="ORF">SAMN05421640_0470</name>
</gene>
<name>A0A239F3W9_EKHLU</name>
<dbReference type="RefSeq" id="WP_179213282.1">
    <property type="nucleotide sequence ID" value="NZ_FZPD01000001.1"/>
</dbReference>
<dbReference type="Gene3D" id="3.40.640.10">
    <property type="entry name" value="Type I PLP-dependent aspartate aminotransferase-like (Major domain)"/>
    <property type="match status" value="1"/>
</dbReference>
<feature type="domain" description="Aminotransferase class V" evidence="2">
    <location>
        <begin position="2"/>
        <end position="358"/>
    </location>
</feature>
<dbReference type="InterPro" id="IPR000192">
    <property type="entry name" value="Aminotrans_V_dom"/>
</dbReference>
<proteinExistence type="predicted"/>
<accession>A0A239F3W9</accession>
<keyword evidence="1" id="KW-0663">Pyridoxal phosphate</keyword>
<dbReference type="InterPro" id="IPR015421">
    <property type="entry name" value="PyrdxlP-dep_Trfase_major"/>
</dbReference>
<dbReference type="Gene3D" id="3.90.1150.10">
    <property type="entry name" value="Aspartate Aminotransferase, domain 1"/>
    <property type="match status" value="1"/>
</dbReference>
<dbReference type="EMBL" id="FZPD01000001">
    <property type="protein sequence ID" value="SNS51411.1"/>
    <property type="molecule type" value="Genomic_DNA"/>
</dbReference>
<keyword evidence="4" id="KW-1185">Reference proteome</keyword>
<reference evidence="3 4" key="1">
    <citation type="submission" date="2017-06" db="EMBL/GenBank/DDBJ databases">
        <authorList>
            <person name="Kim H.J."/>
            <person name="Triplett B.A."/>
        </authorList>
    </citation>
    <scope>NUCLEOTIDE SEQUENCE [LARGE SCALE GENOMIC DNA]</scope>
    <source>
        <strain evidence="3 4">DSM 19307</strain>
    </source>
</reference>
<dbReference type="InterPro" id="IPR015422">
    <property type="entry name" value="PyrdxlP-dep_Trfase_small"/>
</dbReference>
<organism evidence="3 4">
    <name type="scientific">Ekhidna lutea</name>
    <dbReference type="NCBI Taxonomy" id="447679"/>
    <lineage>
        <taxon>Bacteria</taxon>
        <taxon>Pseudomonadati</taxon>
        <taxon>Bacteroidota</taxon>
        <taxon>Cytophagia</taxon>
        <taxon>Cytophagales</taxon>
        <taxon>Reichenbachiellaceae</taxon>
        <taxon>Ekhidna</taxon>
    </lineage>
</organism>
<evidence type="ECO:0000256" key="1">
    <source>
        <dbReference type="ARBA" id="ARBA00022898"/>
    </source>
</evidence>
<evidence type="ECO:0000313" key="3">
    <source>
        <dbReference type="EMBL" id="SNS51411.1"/>
    </source>
</evidence>
<dbReference type="PANTHER" id="PTHR43586">
    <property type="entry name" value="CYSTEINE DESULFURASE"/>
    <property type="match status" value="1"/>
</dbReference>
<dbReference type="GO" id="GO:0016829">
    <property type="term" value="F:lyase activity"/>
    <property type="evidence" value="ECO:0007669"/>
    <property type="project" value="UniProtKB-KW"/>
</dbReference>
<dbReference type="Pfam" id="PF00266">
    <property type="entry name" value="Aminotran_5"/>
    <property type="match status" value="1"/>
</dbReference>